<keyword evidence="3" id="KW-1185">Reference proteome</keyword>
<dbReference type="GO" id="GO:0007165">
    <property type="term" value="P:signal transduction"/>
    <property type="evidence" value="ECO:0007669"/>
    <property type="project" value="EnsemblFungi"/>
</dbReference>
<dbReference type="EMBL" id="LT598454">
    <property type="protein sequence ID" value="SCU84966.1"/>
    <property type="molecule type" value="Genomic_DNA"/>
</dbReference>
<feature type="compositionally biased region" description="Polar residues" evidence="1">
    <location>
        <begin position="341"/>
        <end position="356"/>
    </location>
</feature>
<feature type="region of interest" description="Disordered" evidence="1">
    <location>
        <begin position="265"/>
        <end position="293"/>
    </location>
</feature>
<gene>
    <name evidence="2" type="ORF">LADA_0D04940G</name>
</gene>
<accession>A0A1G4J5U9</accession>
<evidence type="ECO:0000313" key="2">
    <source>
        <dbReference type="EMBL" id="SCU84966.1"/>
    </source>
</evidence>
<dbReference type="Proteomes" id="UP000190274">
    <property type="component" value="Chromosome D"/>
</dbReference>
<feature type="compositionally biased region" description="Basic and acidic residues" evidence="1">
    <location>
        <begin position="279"/>
        <end position="293"/>
    </location>
</feature>
<feature type="region of interest" description="Disordered" evidence="1">
    <location>
        <begin position="341"/>
        <end position="365"/>
    </location>
</feature>
<protein>
    <submittedName>
        <fullName evidence="2">LADA_0D04940g1_1</fullName>
    </submittedName>
</protein>
<organism evidence="2 3">
    <name type="scientific">Lachancea dasiensis</name>
    <dbReference type="NCBI Taxonomy" id="1072105"/>
    <lineage>
        <taxon>Eukaryota</taxon>
        <taxon>Fungi</taxon>
        <taxon>Dikarya</taxon>
        <taxon>Ascomycota</taxon>
        <taxon>Saccharomycotina</taxon>
        <taxon>Saccharomycetes</taxon>
        <taxon>Saccharomycetales</taxon>
        <taxon>Saccharomycetaceae</taxon>
        <taxon>Lachancea</taxon>
    </lineage>
</organism>
<sequence>MSGNPHINILSSNYNRYGTSVFQTLYHDERADRSELDGSDRQRMSSDARSMRKPPGSGTADEADRTSSKIKRKYRSLVQSYGGNRSVRAKKFIGKLHDHSSSDSFSIFSLRSSYSNRNLATAQPKTASTGTGAQHAAIFEISRPYDDINALPVELLALVMQQFTAGACLEDPKTLVMGLYVNKKFYEATKNELYEAPSFTSTYRVAQFVTSLRVSPKNGLLVRHINLSELRNGLMDGCRDNANEQSRSEDEHRFAREIAPTREILQEEREDGFDDDDQREGTDVNGDRHDPESGRVLTQIEEDLPDVALAGWRDWRYRYDPLYGNHLLSCHNNLRKVASRSSSIHSTATTGTGANTKRSHRSNSSVSSFTSSIMSSFYNSSSFSSLSLTASFDSKTGVEQGKWFSKLFSSKKTAKQRREKFVEAQLRNYNNIDESSVDHSRGSSDNKNCVKFSIQTNLKDQPFSERHPVTNKFLLKYSLSKDIPLGYLFHIVHHCPNILSLNLANLVLSADFQVHLRMDPARMHRSSLLPDVEVATSSEDALLGKNLEPVYFTDSSKGHAFYGGNTSAKLKVLDELHFVSPYTMLGESWISSKYPPPIDQHTKIRSQRVRNRRIQNYNLTKLEVRDLFHLVYEKLTRLTHLQMDNVVWCNQPDVKEFVFSSLEKNADLNVSFAHAGMGRNLSWASKGSVSQFVAIVLLGEILDRDDLYLEDLFNVRTERFSFNANRDHLLLGRSNKLLVHTYNQQTLQCTLLLRRSCSLGLETTLASDSTIICEIALGGMPPDCDESLTRVHELARELLNRLENLRTANLHRHIGENQYIFH</sequence>
<name>A0A1G4J5U9_9SACH</name>
<feature type="region of interest" description="Disordered" evidence="1">
    <location>
        <begin position="32"/>
        <end position="69"/>
    </location>
</feature>
<feature type="compositionally biased region" description="Basic and acidic residues" evidence="1">
    <location>
        <begin position="32"/>
        <end position="50"/>
    </location>
</feature>
<reference evidence="2 3" key="1">
    <citation type="submission" date="2016-03" db="EMBL/GenBank/DDBJ databases">
        <authorList>
            <person name="Devillers H."/>
        </authorList>
    </citation>
    <scope>NUCLEOTIDE SEQUENCE [LARGE SCALE GENOMIC DNA]</scope>
    <source>
        <strain evidence="2">CBS 10888</strain>
    </source>
</reference>
<dbReference type="OrthoDB" id="5351126at2759"/>
<dbReference type="AlphaFoldDB" id="A0A1G4J5U9"/>
<evidence type="ECO:0000313" key="3">
    <source>
        <dbReference type="Proteomes" id="UP000190274"/>
    </source>
</evidence>
<evidence type="ECO:0000256" key="1">
    <source>
        <dbReference type="SAM" id="MobiDB-lite"/>
    </source>
</evidence>
<feature type="compositionally biased region" description="Acidic residues" evidence="1">
    <location>
        <begin position="268"/>
        <end position="278"/>
    </location>
</feature>
<proteinExistence type="predicted"/>